<proteinExistence type="predicted"/>
<feature type="transmembrane region" description="Helical" evidence="1">
    <location>
        <begin position="161"/>
        <end position="180"/>
    </location>
</feature>
<evidence type="ECO:0000313" key="2">
    <source>
        <dbReference type="EMBL" id="RNI22566.1"/>
    </source>
</evidence>
<dbReference type="Proteomes" id="UP000272117">
    <property type="component" value="Unassembled WGS sequence"/>
</dbReference>
<feature type="transmembrane region" description="Helical" evidence="1">
    <location>
        <begin position="70"/>
        <end position="91"/>
    </location>
</feature>
<reference evidence="2 3" key="1">
    <citation type="submission" date="2018-11" db="EMBL/GenBank/DDBJ databases">
        <title>Rufibacter latericius sp. nov., isolated from water in Baiyang Lake.</title>
        <authorList>
            <person name="Yang Y."/>
        </authorList>
    </citation>
    <scope>NUCLEOTIDE SEQUENCE [LARGE SCALE GENOMIC DNA]</scope>
    <source>
        <strain evidence="2 3">R-22-1c-1</strain>
    </source>
</reference>
<evidence type="ECO:0000256" key="1">
    <source>
        <dbReference type="SAM" id="Phobius"/>
    </source>
</evidence>
<keyword evidence="3" id="KW-1185">Reference proteome</keyword>
<dbReference type="EMBL" id="RJJD01000021">
    <property type="protein sequence ID" value="RNI22566.1"/>
    <property type="molecule type" value="Genomic_DNA"/>
</dbReference>
<accession>A0A3M9MAM4</accession>
<feature type="transmembrane region" description="Helical" evidence="1">
    <location>
        <begin position="186"/>
        <end position="203"/>
    </location>
</feature>
<feature type="transmembrane region" description="Helical" evidence="1">
    <location>
        <begin position="137"/>
        <end position="154"/>
    </location>
</feature>
<name>A0A3M9MAM4_9BACT</name>
<comment type="caution">
    <text evidence="2">The sequence shown here is derived from an EMBL/GenBank/DDBJ whole genome shotgun (WGS) entry which is preliminary data.</text>
</comment>
<feature type="transmembrane region" description="Helical" evidence="1">
    <location>
        <begin position="24"/>
        <end position="50"/>
    </location>
</feature>
<feature type="transmembrane region" description="Helical" evidence="1">
    <location>
        <begin position="111"/>
        <end position="131"/>
    </location>
</feature>
<keyword evidence="1" id="KW-1133">Transmembrane helix</keyword>
<evidence type="ECO:0000313" key="3">
    <source>
        <dbReference type="Proteomes" id="UP000272117"/>
    </source>
</evidence>
<dbReference type="OrthoDB" id="1120881at2"/>
<protein>
    <submittedName>
        <fullName evidence="2">Uncharacterized protein</fullName>
    </submittedName>
</protein>
<keyword evidence="1" id="KW-0812">Transmembrane</keyword>
<dbReference type="AlphaFoldDB" id="A0A3M9MAM4"/>
<sequence>MSTHLQHRENLKEIRNIMDRSSRFISLSGLSGVSAGVFALLGAGVVKWYLGDHYLISRSFYKTAPNWDTIRFLGTVAAVVLVLALGSGIYFTRRKARQNRQTIWDNQARRLVINLSIPLAAGGIFCGALLFHGLIYLIAPAMLIFYGLALLNASKYTLRDLRFLGLSEIGLGLLACFFIGYGLLSWTIGFGLLHILYGTIMYVKYERKE</sequence>
<organism evidence="2 3">
    <name type="scientific">Rufibacter latericius</name>
    <dbReference type="NCBI Taxonomy" id="2487040"/>
    <lineage>
        <taxon>Bacteria</taxon>
        <taxon>Pseudomonadati</taxon>
        <taxon>Bacteroidota</taxon>
        <taxon>Cytophagia</taxon>
        <taxon>Cytophagales</taxon>
        <taxon>Hymenobacteraceae</taxon>
        <taxon>Rufibacter</taxon>
    </lineage>
</organism>
<keyword evidence="1" id="KW-0472">Membrane</keyword>
<gene>
    <name evidence="2" type="ORF">EFB08_20935</name>
</gene>
<dbReference type="RefSeq" id="WP_123128922.1">
    <property type="nucleotide sequence ID" value="NZ_RJJD01000021.1"/>
</dbReference>